<keyword evidence="1" id="KW-1133">Transmembrane helix</keyword>
<comment type="caution">
    <text evidence="2">The sequence shown here is derived from an EMBL/GenBank/DDBJ whole genome shotgun (WGS) entry which is preliminary data.</text>
</comment>
<reference evidence="3" key="1">
    <citation type="journal article" date="2019" name="Int. J. Syst. Evol. Microbiol.">
        <title>The Global Catalogue of Microorganisms (GCM) 10K type strain sequencing project: providing services to taxonomists for standard genome sequencing and annotation.</title>
        <authorList>
            <consortium name="The Broad Institute Genomics Platform"/>
            <consortium name="The Broad Institute Genome Sequencing Center for Infectious Disease"/>
            <person name="Wu L."/>
            <person name="Ma J."/>
        </authorList>
    </citation>
    <scope>NUCLEOTIDE SEQUENCE [LARGE SCALE GENOMIC DNA]</scope>
    <source>
        <strain evidence="3">NBRC 113072</strain>
    </source>
</reference>
<gene>
    <name evidence="2" type="ORF">GCM10025883_03500</name>
</gene>
<keyword evidence="3" id="KW-1185">Reference proteome</keyword>
<dbReference type="EMBL" id="BSUO01000001">
    <property type="protein sequence ID" value="GMA38305.1"/>
    <property type="molecule type" value="Genomic_DNA"/>
</dbReference>
<evidence type="ECO:0000313" key="2">
    <source>
        <dbReference type="EMBL" id="GMA38305.1"/>
    </source>
</evidence>
<protein>
    <recommendedName>
        <fullName evidence="4">DUF485 domain-containing protein</fullName>
    </recommendedName>
</protein>
<name>A0ABQ6IK84_9MICO</name>
<evidence type="ECO:0008006" key="4">
    <source>
        <dbReference type="Google" id="ProtNLM"/>
    </source>
</evidence>
<keyword evidence="1" id="KW-0472">Membrane</keyword>
<keyword evidence="1" id="KW-0812">Transmembrane</keyword>
<feature type="transmembrane region" description="Helical" evidence="1">
    <location>
        <begin position="52"/>
        <end position="73"/>
    </location>
</feature>
<feature type="transmembrane region" description="Helical" evidence="1">
    <location>
        <begin position="21"/>
        <end position="40"/>
    </location>
</feature>
<dbReference type="Proteomes" id="UP001157126">
    <property type="component" value="Unassembled WGS sequence"/>
</dbReference>
<evidence type="ECO:0000313" key="3">
    <source>
        <dbReference type="Proteomes" id="UP001157126"/>
    </source>
</evidence>
<organism evidence="2 3">
    <name type="scientific">Mobilicoccus caccae</name>
    <dbReference type="NCBI Taxonomy" id="1859295"/>
    <lineage>
        <taxon>Bacteria</taxon>
        <taxon>Bacillati</taxon>
        <taxon>Actinomycetota</taxon>
        <taxon>Actinomycetes</taxon>
        <taxon>Micrococcales</taxon>
        <taxon>Dermatophilaceae</taxon>
        <taxon>Mobilicoccus</taxon>
    </lineage>
</organism>
<accession>A0ABQ6IK84</accession>
<proteinExistence type="predicted"/>
<sequence>MLGEVYVDSILQAQRRLAGSLIIGIVLLVVGLPMVLLFVPEALDLGPFTVPASWVGLGVLVYPIALLVTTWYVRAAERVEREFAELMDLP</sequence>
<evidence type="ECO:0000256" key="1">
    <source>
        <dbReference type="SAM" id="Phobius"/>
    </source>
</evidence>